<dbReference type="GO" id="GO:0045892">
    <property type="term" value="P:negative regulation of DNA-templated transcription"/>
    <property type="evidence" value="ECO:0007669"/>
    <property type="project" value="InterPro"/>
</dbReference>
<keyword evidence="5" id="KW-0805">Transcription regulation</keyword>
<evidence type="ECO:0000256" key="9">
    <source>
        <dbReference type="SAM" id="MobiDB-lite"/>
    </source>
</evidence>
<dbReference type="EMBL" id="CP032419">
    <property type="protein sequence ID" value="AYC32487.1"/>
    <property type="molecule type" value="Genomic_DNA"/>
</dbReference>
<keyword evidence="11" id="KW-0282">Flagellum</keyword>
<keyword evidence="6" id="KW-0804">Transcription</keyword>
<keyword evidence="4" id="KW-1005">Bacterial flagellum biogenesis</keyword>
<evidence type="ECO:0000256" key="5">
    <source>
        <dbReference type="ARBA" id="ARBA00023015"/>
    </source>
</evidence>
<keyword evidence="11" id="KW-0966">Cell projection</keyword>
<comment type="similarity">
    <text evidence="1">Belongs to the FlgM family.</text>
</comment>
<feature type="domain" description="Anti-sigma-28 factor FlgM C-terminal" evidence="10">
    <location>
        <begin position="54"/>
        <end position="107"/>
    </location>
</feature>
<evidence type="ECO:0000256" key="7">
    <source>
        <dbReference type="ARBA" id="ARBA00024739"/>
    </source>
</evidence>
<gene>
    <name evidence="11" type="primary">flgM</name>
    <name evidence="11" type="ORF">D3880_08895</name>
</gene>
<evidence type="ECO:0000256" key="2">
    <source>
        <dbReference type="ARBA" id="ARBA00017823"/>
    </source>
</evidence>
<evidence type="ECO:0000313" key="12">
    <source>
        <dbReference type="Proteomes" id="UP000265560"/>
    </source>
</evidence>
<dbReference type="Proteomes" id="UP000265560">
    <property type="component" value="Chromosome"/>
</dbReference>
<reference evidence="12" key="1">
    <citation type="submission" date="2018-09" db="EMBL/GenBank/DDBJ databases">
        <authorList>
            <person name="Zhu H."/>
        </authorList>
    </citation>
    <scope>NUCLEOTIDE SEQUENCE [LARGE SCALE GENOMIC DNA]</scope>
    <source>
        <strain evidence="12">K2W31S-8</strain>
    </source>
</reference>
<dbReference type="SUPFAM" id="SSF101498">
    <property type="entry name" value="Anti-sigma factor FlgM"/>
    <property type="match status" value="1"/>
</dbReference>
<keyword evidence="3" id="KW-0678">Repressor</keyword>
<evidence type="ECO:0000313" key="11">
    <source>
        <dbReference type="EMBL" id="AYC32487.1"/>
    </source>
</evidence>
<evidence type="ECO:0000256" key="4">
    <source>
        <dbReference type="ARBA" id="ARBA00022795"/>
    </source>
</evidence>
<dbReference type="AlphaFoldDB" id="A0A385Z2X4"/>
<dbReference type="RefSeq" id="WP_119893108.1">
    <property type="nucleotide sequence ID" value="NZ_CP032419.1"/>
</dbReference>
<dbReference type="InterPro" id="IPR035890">
    <property type="entry name" value="Anti-sigma-28_factor_FlgM_sf"/>
</dbReference>
<dbReference type="InterPro" id="IPR007412">
    <property type="entry name" value="FlgM"/>
</dbReference>
<proteinExistence type="inferred from homology"/>
<accession>A0A385Z2X4</accession>
<sequence length="112" mass="12014">MVIDFNRPNTAAPSSTGRTSGTQAGARNEAVGTSQTAPAQVSAEQAQTPKVGESVQLSQEAQQLQQVTEKLSAQPVVDKERVERLKQAIADGSYQVDSQRVASKLLDFESQR</sequence>
<keyword evidence="11" id="KW-0969">Cilium</keyword>
<dbReference type="KEGG" id="pcav:D3880_08895"/>
<protein>
    <recommendedName>
        <fullName evidence="2">Negative regulator of flagellin synthesis</fullName>
    </recommendedName>
    <alternativeName>
        <fullName evidence="8">Anti-sigma-28 factor</fullName>
    </alternativeName>
</protein>
<feature type="region of interest" description="Disordered" evidence="9">
    <location>
        <begin position="1"/>
        <end position="57"/>
    </location>
</feature>
<evidence type="ECO:0000256" key="3">
    <source>
        <dbReference type="ARBA" id="ARBA00022491"/>
    </source>
</evidence>
<feature type="compositionally biased region" description="Polar residues" evidence="9">
    <location>
        <begin position="7"/>
        <end position="48"/>
    </location>
</feature>
<evidence type="ECO:0000256" key="8">
    <source>
        <dbReference type="ARBA" id="ARBA00030117"/>
    </source>
</evidence>
<dbReference type="NCBIfam" id="TIGR03824">
    <property type="entry name" value="FlgM_jcvi"/>
    <property type="match status" value="1"/>
</dbReference>
<evidence type="ECO:0000256" key="6">
    <source>
        <dbReference type="ARBA" id="ARBA00023163"/>
    </source>
</evidence>
<dbReference type="Pfam" id="PF04316">
    <property type="entry name" value="FlgM"/>
    <property type="match status" value="1"/>
</dbReference>
<evidence type="ECO:0000256" key="1">
    <source>
        <dbReference type="ARBA" id="ARBA00005322"/>
    </source>
</evidence>
<organism evidence="11 12">
    <name type="scientific">Pseudomonas cavernae</name>
    <dbReference type="NCBI Taxonomy" id="2320867"/>
    <lineage>
        <taxon>Bacteria</taxon>
        <taxon>Pseudomonadati</taxon>
        <taxon>Pseudomonadota</taxon>
        <taxon>Gammaproteobacteria</taxon>
        <taxon>Pseudomonadales</taxon>
        <taxon>Pseudomonadaceae</taxon>
        <taxon>Pseudomonas</taxon>
    </lineage>
</organism>
<keyword evidence="12" id="KW-1185">Reference proteome</keyword>
<dbReference type="InterPro" id="IPR031316">
    <property type="entry name" value="FlgM_C"/>
</dbReference>
<comment type="function">
    <text evidence="7">Responsible for the coupling of flagellin expression to flagellar assembly by preventing expression of the flagellin genes when a component of the middle class of proteins is defective. It negatively regulates flagellar genes by inhibiting the activity of FliA by directly binding to FliA.</text>
</comment>
<name>A0A385Z2X4_9PSED</name>
<dbReference type="OrthoDB" id="5738369at2"/>
<evidence type="ECO:0000259" key="10">
    <source>
        <dbReference type="Pfam" id="PF04316"/>
    </source>
</evidence>
<dbReference type="GO" id="GO:0044781">
    <property type="term" value="P:bacterial-type flagellum organization"/>
    <property type="evidence" value="ECO:0007669"/>
    <property type="project" value="UniProtKB-KW"/>
</dbReference>